<proteinExistence type="predicted"/>
<evidence type="ECO:0008006" key="4">
    <source>
        <dbReference type="Google" id="ProtNLM"/>
    </source>
</evidence>
<organism evidence="2 3">
    <name type="scientific">Paramicrobacterium chengjingii</name>
    <dbReference type="NCBI Taxonomy" id="2769067"/>
    <lineage>
        <taxon>Bacteria</taxon>
        <taxon>Bacillati</taxon>
        <taxon>Actinomycetota</taxon>
        <taxon>Actinomycetes</taxon>
        <taxon>Micrococcales</taxon>
        <taxon>Microbacteriaceae</taxon>
        <taxon>Paramicrobacterium</taxon>
    </lineage>
</organism>
<accession>A0ABX6YGS3</accession>
<feature type="transmembrane region" description="Helical" evidence="1">
    <location>
        <begin position="49"/>
        <end position="68"/>
    </location>
</feature>
<name>A0ABX6YGS3_9MICO</name>
<reference evidence="2 3" key="1">
    <citation type="submission" date="2020-12" db="EMBL/GenBank/DDBJ databases">
        <title>Microbacterium sp. HY060.</title>
        <authorList>
            <person name="Zhou J."/>
        </authorList>
    </citation>
    <scope>NUCLEOTIDE SEQUENCE [LARGE SCALE GENOMIC DNA]</scope>
    <source>
        <strain evidence="2 3">HY60</strain>
    </source>
</reference>
<keyword evidence="3" id="KW-1185">Reference proteome</keyword>
<evidence type="ECO:0000256" key="1">
    <source>
        <dbReference type="SAM" id="Phobius"/>
    </source>
</evidence>
<dbReference type="EMBL" id="CP061169">
    <property type="protein sequence ID" value="QPZ37953.1"/>
    <property type="molecule type" value="Genomic_DNA"/>
</dbReference>
<feature type="transmembrane region" description="Helical" evidence="1">
    <location>
        <begin position="186"/>
        <end position="208"/>
    </location>
</feature>
<dbReference type="RefSeq" id="WP_166987875.1">
    <property type="nucleotide sequence ID" value="NZ_CP061169.1"/>
</dbReference>
<feature type="transmembrane region" description="Helical" evidence="1">
    <location>
        <begin position="161"/>
        <end position="180"/>
    </location>
</feature>
<sequence length="221" mass="24041">MRHCDACAVDIEGAWGRCPLCGTPVTGEATASPLPSVPLTFSRRRVVRVLFFTSLAVILASFAAQLLFSHELTGLGMIRSVWLGLSAMWLVVLMAVRKRRNLAKSTVYLVVIVGLICVYWDYLSGWPGWSLTYAVPILCASSIVALLITVRLMRIETGEHVVYSVLTVLLGLAPIGFLAFGWVTNALPSIICGGLSLIVLVLLQLVGGRTVRHELGKRLHV</sequence>
<keyword evidence="1" id="KW-1133">Transmembrane helix</keyword>
<feature type="transmembrane region" description="Helical" evidence="1">
    <location>
        <begin position="129"/>
        <end position="149"/>
    </location>
</feature>
<keyword evidence="1" id="KW-0812">Transmembrane</keyword>
<evidence type="ECO:0000313" key="2">
    <source>
        <dbReference type="EMBL" id="QPZ37953.1"/>
    </source>
</evidence>
<feature type="transmembrane region" description="Helical" evidence="1">
    <location>
        <begin position="74"/>
        <end position="94"/>
    </location>
</feature>
<keyword evidence="1" id="KW-0472">Membrane</keyword>
<gene>
    <name evidence="2" type="ORF">HCR76_14255</name>
</gene>
<feature type="transmembrane region" description="Helical" evidence="1">
    <location>
        <begin position="106"/>
        <end position="123"/>
    </location>
</feature>
<protein>
    <recommendedName>
        <fullName evidence="4">Zinc ribbon domain-containing protein</fullName>
    </recommendedName>
</protein>
<dbReference type="Pfam" id="PF19845">
    <property type="entry name" value="DUF6320"/>
    <property type="match status" value="1"/>
</dbReference>
<dbReference type="InterPro" id="IPR046283">
    <property type="entry name" value="DUF6320"/>
</dbReference>
<evidence type="ECO:0000313" key="3">
    <source>
        <dbReference type="Proteomes" id="UP000662814"/>
    </source>
</evidence>
<dbReference type="Proteomes" id="UP000662814">
    <property type="component" value="Chromosome"/>
</dbReference>